<organism evidence="4 5">
    <name type="scientific">Linnemannia elongata AG-77</name>
    <dbReference type="NCBI Taxonomy" id="1314771"/>
    <lineage>
        <taxon>Eukaryota</taxon>
        <taxon>Fungi</taxon>
        <taxon>Fungi incertae sedis</taxon>
        <taxon>Mucoromycota</taxon>
        <taxon>Mortierellomycotina</taxon>
        <taxon>Mortierellomycetes</taxon>
        <taxon>Mortierellales</taxon>
        <taxon>Mortierellaceae</taxon>
        <taxon>Linnemannia</taxon>
    </lineage>
</organism>
<name>A0A197K2P4_9FUNG</name>
<dbReference type="Proteomes" id="UP000078512">
    <property type="component" value="Unassembled WGS sequence"/>
</dbReference>
<dbReference type="Pfam" id="PF00107">
    <property type="entry name" value="ADH_zinc_N"/>
    <property type="match status" value="1"/>
</dbReference>
<proteinExistence type="predicted"/>
<dbReference type="SUPFAM" id="SSF50129">
    <property type="entry name" value="GroES-like"/>
    <property type="match status" value="1"/>
</dbReference>
<dbReference type="InterPro" id="IPR047618">
    <property type="entry name" value="QOR-like"/>
</dbReference>
<reference evidence="4 5" key="1">
    <citation type="submission" date="2016-05" db="EMBL/GenBank/DDBJ databases">
        <title>Genome sequencing reveals origins of a unique bacterial endosymbiosis in the earliest lineages of terrestrial Fungi.</title>
        <authorList>
            <consortium name="DOE Joint Genome Institute"/>
            <person name="Uehling J."/>
            <person name="Gryganskyi A."/>
            <person name="Hameed K."/>
            <person name="Tschaplinski T."/>
            <person name="Misztal P."/>
            <person name="Wu S."/>
            <person name="Desiro A."/>
            <person name="Vande Pol N."/>
            <person name="Du Z.-Y."/>
            <person name="Zienkiewicz A."/>
            <person name="Zienkiewicz K."/>
            <person name="Morin E."/>
            <person name="Tisserant E."/>
            <person name="Splivallo R."/>
            <person name="Hainaut M."/>
            <person name="Henrissat B."/>
            <person name="Ohm R."/>
            <person name="Kuo A."/>
            <person name="Yan J."/>
            <person name="Lipzen A."/>
            <person name="Nolan M."/>
            <person name="Labutti K."/>
            <person name="Barry K."/>
            <person name="Goldstein A."/>
            <person name="Labbe J."/>
            <person name="Schadt C."/>
            <person name="Tuskan G."/>
            <person name="Grigoriev I."/>
            <person name="Martin F."/>
            <person name="Vilgalys R."/>
            <person name="Bonito G."/>
        </authorList>
    </citation>
    <scope>NUCLEOTIDE SEQUENCE [LARGE SCALE GENOMIC DNA]</scope>
    <source>
        <strain evidence="4 5">AG-77</strain>
    </source>
</reference>
<dbReference type="SMART" id="SM00829">
    <property type="entry name" value="PKS_ER"/>
    <property type="match status" value="1"/>
</dbReference>
<accession>A0A197K2P4</accession>
<keyword evidence="5" id="KW-1185">Reference proteome</keyword>
<evidence type="ECO:0000256" key="1">
    <source>
        <dbReference type="ARBA" id="ARBA00022857"/>
    </source>
</evidence>
<keyword evidence="1" id="KW-0521">NADP</keyword>
<dbReference type="GO" id="GO:0035925">
    <property type="term" value="F:mRNA 3'-UTR AU-rich region binding"/>
    <property type="evidence" value="ECO:0007669"/>
    <property type="project" value="TreeGrafter"/>
</dbReference>
<dbReference type="Gene3D" id="3.90.180.10">
    <property type="entry name" value="Medium-chain alcohol dehydrogenases, catalytic domain"/>
    <property type="match status" value="1"/>
</dbReference>
<evidence type="ECO:0000259" key="3">
    <source>
        <dbReference type="SMART" id="SM00829"/>
    </source>
</evidence>
<dbReference type="InterPro" id="IPR011032">
    <property type="entry name" value="GroES-like_sf"/>
</dbReference>
<dbReference type="EMBL" id="KV442032">
    <property type="protein sequence ID" value="OAQ30966.1"/>
    <property type="molecule type" value="Genomic_DNA"/>
</dbReference>
<dbReference type="GO" id="GO:0070402">
    <property type="term" value="F:NADPH binding"/>
    <property type="evidence" value="ECO:0007669"/>
    <property type="project" value="TreeGrafter"/>
</dbReference>
<dbReference type="GO" id="GO:0005829">
    <property type="term" value="C:cytosol"/>
    <property type="evidence" value="ECO:0007669"/>
    <property type="project" value="TreeGrafter"/>
</dbReference>
<sequence>MVNATSRAILIEARGPVSVLNATSVPRPTPKPTQVLVKVAFAGINFLDVAERTGAFAFPTPVPFIPGREGAGEIVEVGSEVQHGFKVGDRVAFLSVATYADYVAVDTLHLAKLPDSVSYEDGATLMIQGLTALSLATRAYSIKKDDIIVIHAAAGGVGLILSQIASRRLGATVIGTVSTPEKAALARANGTHHVVVIPSSPEPGTKNAYEPLETLVASLTNGKGVHAVFDSVGRATFETDLAIARRNSTIVLFGSASGPIPDLNINRLTPKNLKLTRISLYNYMTTFEEFDELYKEGLELLKGDNKVKLEASKVYEFSEIQQAHLDLEGRKSTGKLLLRVAGSN</sequence>
<dbReference type="InterPro" id="IPR020843">
    <property type="entry name" value="ER"/>
</dbReference>
<protein>
    <submittedName>
        <fullName evidence="4">GroES-like protein</fullName>
    </submittedName>
</protein>
<dbReference type="STRING" id="1314771.A0A197K2P4"/>
<evidence type="ECO:0000313" key="4">
    <source>
        <dbReference type="EMBL" id="OAQ30966.1"/>
    </source>
</evidence>
<dbReference type="OrthoDB" id="48317at2759"/>
<dbReference type="InterPro" id="IPR013154">
    <property type="entry name" value="ADH-like_N"/>
</dbReference>
<dbReference type="CDD" id="cd05286">
    <property type="entry name" value="QOR2"/>
    <property type="match status" value="1"/>
</dbReference>
<dbReference type="AlphaFoldDB" id="A0A197K2P4"/>
<dbReference type="InterPro" id="IPR036291">
    <property type="entry name" value="NAD(P)-bd_dom_sf"/>
</dbReference>
<evidence type="ECO:0000256" key="2">
    <source>
        <dbReference type="ARBA" id="ARBA00023002"/>
    </source>
</evidence>
<dbReference type="PANTHER" id="PTHR48106">
    <property type="entry name" value="QUINONE OXIDOREDUCTASE PIG3-RELATED"/>
    <property type="match status" value="1"/>
</dbReference>
<dbReference type="Gene3D" id="3.40.50.720">
    <property type="entry name" value="NAD(P)-binding Rossmann-like Domain"/>
    <property type="match status" value="1"/>
</dbReference>
<dbReference type="InterPro" id="IPR013149">
    <property type="entry name" value="ADH-like_C"/>
</dbReference>
<feature type="domain" description="Enoyl reductase (ER)" evidence="3">
    <location>
        <begin position="15"/>
        <end position="338"/>
    </location>
</feature>
<dbReference type="PANTHER" id="PTHR48106:SF13">
    <property type="entry name" value="QUINONE OXIDOREDUCTASE-RELATED"/>
    <property type="match status" value="1"/>
</dbReference>
<dbReference type="SUPFAM" id="SSF51735">
    <property type="entry name" value="NAD(P)-binding Rossmann-fold domains"/>
    <property type="match status" value="1"/>
</dbReference>
<dbReference type="Pfam" id="PF08240">
    <property type="entry name" value="ADH_N"/>
    <property type="match status" value="1"/>
</dbReference>
<gene>
    <name evidence="4" type="ORF">K457DRAFT_148789</name>
</gene>
<keyword evidence="2" id="KW-0560">Oxidoreductase</keyword>
<dbReference type="GO" id="GO:0003960">
    <property type="term" value="F:quinone reductase (NADPH) activity"/>
    <property type="evidence" value="ECO:0007669"/>
    <property type="project" value="InterPro"/>
</dbReference>
<evidence type="ECO:0000313" key="5">
    <source>
        <dbReference type="Proteomes" id="UP000078512"/>
    </source>
</evidence>